<keyword evidence="3" id="KW-1185">Reference proteome</keyword>
<evidence type="ECO:0000313" key="3">
    <source>
        <dbReference type="Proteomes" id="UP000607653"/>
    </source>
</evidence>
<evidence type="ECO:0000256" key="1">
    <source>
        <dbReference type="SAM" id="MobiDB-lite"/>
    </source>
</evidence>
<comment type="caution">
    <text evidence="2">The sequence shown here is derived from an EMBL/GenBank/DDBJ whole genome shotgun (WGS) entry which is preliminary data.</text>
</comment>
<feature type="region of interest" description="Disordered" evidence="1">
    <location>
        <begin position="84"/>
        <end position="105"/>
    </location>
</feature>
<organism evidence="2 3">
    <name type="scientific">Nelumbo nucifera</name>
    <name type="common">Sacred lotus</name>
    <dbReference type="NCBI Taxonomy" id="4432"/>
    <lineage>
        <taxon>Eukaryota</taxon>
        <taxon>Viridiplantae</taxon>
        <taxon>Streptophyta</taxon>
        <taxon>Embryophyta</taxon>
        <taxon>Tracheophyta</taxon>
        <taxon>Spermatophyta</taxon>
        <taxon>Magnoliopsida</taxon>
        <taxon>Proteales</taxon>
        <taxon>Nelumbonaceae</taxon>
        <taxon>Nelumbo</taxon>
    </lineage>
</organism>
<gene>
    <name evidence="2" type="ORF">HUJ06_027188</name>
</gene>
<accession>A0A822Y0A1</accession>
<feature type="compositionally biased region" description="Basic residues" evidence="1">
    <location>
        <begin position="84"/>
        <end position="96"/>
    </location>
</feature>
<proteinExistence type="predicted"/>
<dbReference type="EMBL" id="DUZY01000002">
    <property type="protein sequence ID" value="DAD25722.1"/>
    <property type="molecule type" value="Genomic_DNA"/>
</dbReference>
<protein>
    <submittedName>
        <fullName evidence="2">Uncharacterized protein</fullName>
    </submittedName>
</protein>
<feature type="region of interest" description="Disordered" evidence="1">
    <location>
        <begin position="47"/>
        <end position="67"/>
    </location>
</feature>
<evidence type="ECO:0000313" key="2">
    <source>
        <dbReference type="EMBL" id="DAD25722.1"/>
    </source>
</evidence>
<dbReference type="AlphaFoldDB" id="A0A822Y0A1"/>
<dbReference type="Proteomes" id="UP000607653">
    <property type="component" value="Unassembled WGS sequence"/>
</dbReference>
<name>A0A822Y0A1_NELNU</name>
<sequence length="105" mass="12124">MRWRLENLLSTIKAAILNAETTSPTDPEIIDWLAKLKKQLKRQVSITTKEKKRKREDTHSYVPAPDVTGRSEEKEYIIKLLKMPRPRGHPGSRRKASLLGNFQTS</sequence>
<reference evidence="2 3" key="1">
    <citation type="journal article" date="2020" name="Mol. Biol. Evol.">
        <title>Distinct Expression and Methylation Patterns for Genes with Different Fates following a Single Whole-Genome Duplication in Flowering Plants.</title>
        <authorList>
            <person name="Shi T."/>
            <person name="Rahmani R.S."/>
            <person name="Gugger P.F."/>
            <person name="Wang M."/>
            <person name="Li H."/>
            <person name="Zhang Y."/>
            <person name="Li Z."/>
            <person name="Wang Q."/>
            <person name="Van de Peer Y."/>
            <person name="Marchal K."/>
            <person name="Chen J."/>
        </authorList>
    </citation>
    <scope>NUCLEOTIDE SEQUENCE [LARGE SCALE GENOMIC DNA]</scope>
    <source>
        <tissue evidence="2">Leaf</tissue>
    </source>
</reference>